<evidence type="ECO:0000313" key="1">
    <source>
        <dbReference type="EMBL" id="CAK0845738.1"/>
    </source>
</evidence>
<dbReference type="InterPro" id="IPR017853">
    <property type="entry name" value="GH"/>
</dbReference>
<comment type="caution">
    <text evidence="1">The sequence shown here is derived from an EMBL/GenBank/DDBJ whole genome shotgun (WGS) entry which is preliminary data.</text>
</comment>
<proteinExistence type="predicted"/>
<protein>
    <recommendedName>
        <fullName evidence="3">Glycoside hydrolase family 5 domain-containing protein</fullName>
    </recommendedName>
</protein>
<dbReference type="SUPFAM" id="SSF51445">
    <property type="entry name" value="(Trans)glycosidases"/>
    <property type="match status" value="1"/>
</dbReference>
<dbReference type="Gene3D" id="3.20.20.80">
    <property type="entry name" value="Glycosidases"/>
    <property type="match status" value="1"/>
</dbReference>
<accession>A0ABN9TIL8</accession>
<evidence type="ECO:0000313" key="2">
    <source>
        <dbReference type="Proteomes" id="UP001189429"/>
    </source>
</evidence>
<dbReference type="EMBL" id="CAUYUJ010014761">
    <property type="protein sequence ID" value="CAK0845738.1"/>
    <property type="molecule type" value="Genomic_DNA"/>
</dbReference>
<dbReference type="Proteomes" id="UP001189429">
    <property type="component" value="Unassembled WGS sequence"/>
</dbReference>
<sequence length="412" mass="46290">MSEAFRVARMDLFWRKIEAGPRGEYNWTRVDVLADAFSAKGVRPLFILDYGNPLYEGCEDHPFTRECREAFVLYAIAALRRYRDRGIIWELYNEPNGFWASFGKFRHESVVGYADLLNRLGRAIRADKEIAGEVLIGPATSGVDFDWLESVGATGALQWLDGISVHPYRKEGPERVYEDYQKLRSLVRNMIPAEKVEPALVSSEWGWAACGGHVPVKCPSQGGGVGEVVSLRTQASRLVRQWLVNDMSRIALSIWYNWQNDGDDPREAEMNYGSILASIDEADEANASVSWPPRQRKLAFFAARTVQRFVAPRRFERAIGNAMETQVYALHYKPTAGGPDGDVFVMWQVAGHPREVEVPFELESCMAVLSILSDHLLTICPDESTKITVTVDPQFFVPCDQSPFGSCVPNVA</sequence>
<gene>
    <name evidence="1" type="ORF">PCOR1329_LOCUS39435</name>
</gene>
<organism evidence="1 2">
    <name type="scientific">Prorocentrum cordatum</name>
    <dbReference type="NCBI Taxonomy" id="2364126"/>
    <lineage>
        <taxon>Eukaryota</taxon>
        <taxon>Sar</taxon>
        <taxon>Alveolata</taxon>
        <taxon>Dinophyceae</taxon>
        <taxon>Prorocentrales</taxon>
        <taxon>Prorocentraceae</taxon>
        <taxon>Prorocentrum</taxon>
    </lineage>
</organism>
<keyword evidence="2" id="KW-1185">Reference proteome</keyword>
<dbReference type="PANTHER" id="PTHR12631">
    <property type="entry name" value="ALPHA-L-IDURONIDASE"/>
    <property type="match status" value="1"/>
</dbReference>
<reference evidence="1" key="1">
    <citation type="submission" date="2023-10" db="EMBL/GenBank/DDBJ databases">
        <authorList>
            <person name="Chen Y."/>
            <person name="Shah S."/>
            <person name="Dougan E. K."/>
            <person name="Thang M."/>
            <person name="Chan C."/>
        </authorList>
    </citation>
    <scope>NUCLEOTIDE SEQUENCE [LARGE SCALE GENOMIC DNA]</scope>
</reference>
<evidence type="ECO:0008006" key="3">
    <source>
        <dbReference type="Google" id="ProtNLM"/>
    </source>
</evidence>
<dbReference type="PANTHER" id="PTHR12631:SF10">
    <property type="entry name" value="BETA-XYLOSIDASE-LIKE PROTEIN-RELATED"/>
    <property type="match status" value="1"/>
</dbReference>
<name>A0ABN9TIL8_9DINO</name>
<dbReference type="InterPro" id="IPR051923">
    <property type="entry name" value="Glycosyl_Hydrolase_39"/>
</dbReference>